<keyword evidence="5" id="KW-1185">Reference proteome</keyword>
<dbReference type="Proteomes" id="UP000070444">
    <property type="component" value="Unassembled WGS sequence"/>
</dbReference>
<gene>
    <name evidence="4" type="ORF">CONCODRAFT_7065</name>
</gene>
<dbReference type="AlphaFoldDB" id="A0A137P5U5"/>
<evidence type="ECO:0000259" key="3">
    <source>
        <dbReference type="PROSITE" id="PS50090"/>
    </source>
</evidence>
<evidence type="ECO:0000256" key="2">
    <source>
        <dbReference type="SAM" id="MobiDB-lite"/>
    </source>
</evidence>
<sequence length="245" mass="28154">MNINSNNITNNNTNANNTAENSSSNYSNRVYWNWEETAKLIEILEDYKVKNFNSTNFLLSKEFWLETSNKLKNFGIEKNYFQCRVKWKNLKAQFKKNNSSLGPVQDKLKNLIEKGDDSVNSPPQLISIPNSPNIPPLLLESPQPSNGILLQSSPLKTLNGQDGITGDQIEQLKAEFQAQLAQIQVQTQQSIEALKLENLELRTELQSTKKELNFLKREFVEFNELIISEQLKMNLVLKMLNVNKY</sequence>
<evidence type="ECO:0000256" key="1">
    <source>
        <dbReference type="SAM" id="Coils"/>
    </source>
</evidence>
<dbReference type="InterPro" id="IPR001005">
    <property type="entry name" value="SANT/Myb"/>
</dbReference>
<dbReference type="Pfam" id="PF13837">
    <property type="entry name" value="Myb_DNA-bind_4"/>
    <property type="match status" value="1"/>
</dbReference>
<accession>A0A137P5U5</accession>
<reference evidence="4 5" key="1">
    <citation type="journal article" date="2015" name="Genome Biol. Evol.">
        <title>Phylogenomic analyses indicate that early fungi evolved digesting cell walls of algal ancestors of land plants.</title>
        <authorList>
            <person name="Chang Y."/>
            <person name="Wang S."/>
            <person name="Sekimoto S."/>
            <person name="Aerts A.L."/>
            <person name="Choi C."/>
            <person name="Clum A."/>
            <person name="LaButti K.M."/>
            <person name="Lindquist E.A."/>
            <person name="Yee Ngan C."/>
            <person name="Ohm R.A."/>
            <person name="Salamov A.A."/>
            <person name="Grigoriev I.V."/>
            <person name="Spatafora J.W."/>
            <person name="Berbee M.L."/>
        </authorList>
    </citation>
    <scope>NUCLEOTIDE SEQUENCE [LARGE SCALE GENOMIC DNA]</scope>
    <source>
        <strain evidence="4 5">NRRL 28638</strain>
    </source>
</reference>
<dbReference type="InterPro" id="IPR044822">
    <property type="entry name" value="Myb_DNA-bind_4"/>
</dbReference>
<organism evidence="4 5">
    <name type="scientific">Conidiobolus coronatus (strain ATCC 28846 / CBS 209.66 / NRRL 28638)</name>
    <name type="common">Delacroixia coronata</name>
    <dbReference type="NCBI Taxonomy" id="796925"/>
    <lineage>
        <taxon>Eukaryota</taxon>
        <taxon>Fungi</taxon>
        <taxon>Fungi incertae sedis</taxon>
        <taxon>Zoopagomycota</taxon>
        <taxon>Entomophthoromycotina</taxon>
        <taxon>Entomophthoromycetes</taxon>
        <taxon>Entomophthorales</taxon>
        <taxon>Ancylistaceae</taxon>
        <taxon>Conidiobolus</taxon>
    </lineage>
</organism>
<evidence type="ECO:0000313" key="5">
    <source>
        <dbReference type="Proteomes" id="UP000070444"/>
    </source>
</evidence>
<name>A0A137P5U5_CONC2</name>
<feature type="domain" description="Myb-like" evidence="3">
    <location>
        <begin position="24"/>
        <end position="91"/>
    </location>
</feature>
<keyword evidence="1" id="KW-0175">Coiled coil</keyword>
<proteinExistence type="predicted"/>
<dbReference type="Gene3D" id="1.10.10.60">
    <property type="entry name" value="Homeodomain-like"/>
    <property type="match status" value="1"/>
</dbReference>
<feature type="region of interest" description="Disordered" evidence="2">
    <location>
        <begin position="1"/>
        <end position="25"/>
    </location>
</feature>
<dbReference type="PROSITE" id="PS50090">
    <property type="entry name" value="MYB_LIKE"/>
    <property type="match status" value="1"/>
</dbReference>
<feature type="coiled-coil region" evidence="1">
    <location>
        <begin position="169"/>
        <end position="225"/>
    </location>
</feature>
<protein>
    <recommendedName>
        <fullName evidence="3">Myb-like domain-containing protein</fullName>
    </recommendedName>
</protein>
<dbReference type="OrthoDB" id="691673at2759"/>
<evidence type="ECO:0000313" key="4">
    <source>
        <dbReference type="EMBL" id="KXN70373.1"/>
    </source>
</evidence>
<dbReference type="EMBL" id="KQ964504">
    <property type="protein sequence ID" value="KXN70373.1"/>
    <property type="molecule type" value="Genomic_DNA"/>
</dbReference>